<dbReference type="EMBL" id="JAAIWM010000009">
    <property type="protein sequence ID" value="NEY73768.1"/>
    <property type="molecule type" value="Genomic_DNA"/>
</dbReference>
<protein>
    <recommendedName>
        <fullName evidence="4">GNAT family N-acetyltransferase</fullName>
    </recommendedName>
</protein>
<evidence type="ECO:0000313" key="2">
    <source>
        <dbReference type="EMBL" id="NEY73768.1"/>
    </source>
</evidence>
<dbReference type="AlphaFoldDB" id="A0A6M0QEM7"/>
<gene>
    <name evidence="2" type="ORF">G4D63_18800</name>
</gene>
<dbReference type="RefSeq" id="WP_163181612.1">
    <property type="nucleotide sequence ID" value="NZ_JAAIWM010000009.1"/>
</dbReference>
<organism evidence="2 3">
    <name type="scientific">Bacillus mesophilus</name>
    <dbReference type="NCBI Taxonomy" id="1808955"/>
    <lineage>
        <taxon>Bacteria</taxon>
        <taxon>Bacillati</taxon>
        <taxon>Bacillota</taxon>
        <taxon>Bacilli</taxon>
        <taxon>Bacillales</taxon>
        <taxon>Bacillaceae</taxon>
        <taxon>Bacillus</taxon>
    </lineage>
</organism>
<proteinExistence type="predicted"/>
<comment type="caution">
    <text evidence="2">The sequence shown here is derived from an EMBL/GenBank/DDBJ whole genome shotgun (WGS) entry which is preliminary data.</text>
</comment>
<keyword evidence="3" id="KW-1185">Reference proteome</keyword>
<feature type="coiled-coil region" evidence="1">
    <location>
        <begin position="10"/>
        <end position="44"/>
    </location>
</feature>
<keyword evidence="1" id="KW-0175">Coiled coil</keyword>
<evidence type="ECO:0000256" key="1">
    <source>
        <dbReference type="SAM" id="Coils"/>
    </source>
</evidence>
<dbReference type="Proteomes" id="UP000481043">
    <property type="component" value="Unassembled WGS sequence"/>
</dbReference>
<accession>A0A6M0QEM7</accession>
<evidence type="ECO:0008006" key="4">
    <source>
        <dbReference type="Google" id="ProtNLM"/>
    </source>
</evidence>
<sequence length="173" mass="20602">MLFTKRKQYEMSLKRRADDVESRNDQLEKKIDHLQYNLNRLLELDYKIIAIEKDKLGDPVIVYRERDESSQNVYVKNCETKLEEEWDFAAIATYNEGENLLRLESINGNAINQGYGSVCLTYLQEIAHTLRVKKIVTKVSEPESEERIEHFFKKHDFIMDSTKSYAEWVRPYR</sequence>
<name>A0A6M0QEM7_9BACI</name>
<reference evidence="2 3" key="1">
    <citation type="submission" date="2020-02" db="EMBL/GenBank/DDBJ databases">
        <title>Bacillus aquiflavi sp. nov., isolated from yellow water of strong flavor Chinese baijiu in Yibin region of China.</title>
        <authorList>
            <person name="Xie J."/>
        </authorList>
    </citation>
    <scope>NUCLEOTIDE SEQUENCE [LARGE SCALE GENOMIC DNA]</scope>
    <source>
        <strain evidence="2 3">SA4</strain>
    </source>
</reference>
<dbReference type="Gene3D" id="3.40.630.30">
    <property type="match status" value="1"/>
</dbReference>
<evidence type="ECO:0000313" key="3">
    <source>
        <dbReference type="Proteomes" id="UP000481043"/>
    </source>
</evidence>